<evidence type="ECO:0000313" key="1">
    <source>
        <dbReference type="EMBL" id="MBB5398322.1"/>
    </source>
</evidence>
<reference evidence="1 2" key="1">
    <citation type="submission" date="2020-08" db="EMBL/GenBank/DDBJ databases">
        <title>Genomic Encyclopedia of Type Strains, Phase IV (KMG-V): Genome sequencing to study the core and pangenomes of soil and plant-associated prokaryotes.</title>
        <authorList>
            <person name="Whitman W."/>
        </authorList>
    </citation>
    <scope>NUCLEOTIDE SEQUENCE [LARGE SCALE GENOMIC DNA]</scope>
    <source>
        <strain evidence="1 2">JPY162</strain>
    </source>
</reference>
<gene>
    <name evidence="1" type="ORF">HDG41_000358</name>
</gene>
<dbReference type="Proteomes" id="UP000592820">
    <property type="component" value="Unassembled WGS sequence"/>
</dbReference>
<proteinExistence type="predicted"/>
<dbReference type="AlphaFoldDB" id="A0A7W8L0S6"/>
<name>A0A7W8L0S6_9BURK</name>
<organism evidence="1 2">
    <name type="scientific">Paraburkholderia youngii</name>
    <dbReference type="NCBI Taxonomy" id="2782701"/>
    <lineage>
        <taxon>Bacteria</taxon>
        <taxon>Pseudomonadati</taxon>
        <taxon>Pseudomonadota</taxon>
        <taxon>Betaproteobacteria</taxon>
        <taxon>Burkholderiales</taxon>
        <taxon>Burkholderiaceae</taxon>
        <taxon>Paraburkholderia</taxon>
    </lineage>
</organism>
<accession>A0A7W8L0S6</accession>
<comment type="caution">
    <text evidence="1">The sequence shown here is derived from an EMBL/GenBank/DDBJ whole genome shotgun (WGS) entry which is preliminary data.</text>
</comment>
<dbReference type="EMBL" id="JACHDE010000001">
    <property type="protein sequence ID" value="MBB5398322.1"/>
    <property type="molecule type" value="Genomic_DNA"/>
</dbReference>
<protein>
    <submittedName>
        <fullName evidence="1">Uncharacterized protein</fullName>
    </submittedName>
</protein>
<evidence type="ECO:0000313" key="2">
    <source>
        <dbReference type="Proteomes" id="UP000592820"/>
    </source>
</evidence>
<sequence>MLMFIVLQFLMLIIIAVRTFANGAQLPVEAIPVRASSLPTVLPDRLSDVGDSP</sequence>
<dbReference type="RefSeq" id="WP_176120190.1">
    <property type="nucleotide sequence ID" value="NZ_JACHDE010000001.1"/>
</dbReference>